<dbReference type="EMBL" id="PUHY01000012">
    <property type="protein sequence ID" value="PQO32568.1"/>
    <property type="molecule type" value="Genomic_DNA"/>
</dbReference>
<gene>
    <name evidence="1" type="ORF">C5Y83_20355</name>
</gene>
<evidence type="ECO:0000313" key="2">
    <source>
        <dbReference type="Proteomes" id="UP000238322"/>
    </source>
</evidence>
<accession>A0A2S8FK57</accession>
<sequence>MGFNVVNAVVFGKDPQTIFHEASLTPSRQFVDFPDDDPVCGARLPSGAYGLYLNDPVLSDRILHTLSLGGSVFRLEVSETVMHSSLTALVDGQETWSVWHEGGFKGTDHIETTGGLPDCYQSIFAKQNSLIGTDDQVDFIFDVAVNLFVALGGFRYDEDLPVDDPQPWEVLHFHPPKQGWFSRIFGSR</sequence>
<proteinExistence type="predicted"/>
<comment type="caution">
    <text evidence="1">The sequence shown here is derived from an EMBL/GenBank/DDBJ whole genome shotgun (WGS) entry which is preliminary data.</text>
</comment>
<organism evidence="1 2">
    <name type="scientific">Blastopirellula marina</name>
    <dbReference type="NCBI Taxonomy" id="124"/>
    <lineage>
        <taxon>Bacteria</taxon>
        <taxon>Pseudomonadati</taxon>
        <taxon>Planctomycetota</taxon>
        <taxon>Planctomycetia</taxon>
        <taxon>Pirellulales</taxon>
        <taxon>Pirellulaceae</taxon>
        <taxon>Blastopirellula</taxon>
    </lineage>
</organism>
<evidence type="ECO:0000313" key="1">
    <source>
        <dbReference type="EMBL" id="PQO32568.1"/>
    </source>
</evidence>
<dbReference type="Proteomes" id="UP000238322">
    <property type="component" value="Unassembled WGS sequence"/>
</dbReference>
<dbReference type="AlphaFoldDB" id="A0A2S8FK57"/>
<reference evidence="1 2" key="1">
    <citation type="submission" date="2018-02" db="EMBL/GenBank/DDBJ databases">
        <title>Comparative genomes isolates from brazilian mangrove.</title>
        <authorList>
            <person name="Araujo J.E."/>
            <person name="Taketani R.G."/>
            <person name="Silva M.C.P."/>
            <person name="Loureco M.V."/>
            <person name="Andreote F.D."/>
        </authorList>
    </citation>
    <scope>NUCLEOTIDE SEQUENCE [LARGE SCALE GENOMIC DNA]</scope>
    <source>
        <strain evidence="1 2">Hex-1 MGV</strain>
    </source>
</reference>
<name>A0A2S8FK57_9BACT</name>
<protein>
    <submittedName>
        <fullName evidence="1">Uncharacterized protein</fullName>
    </submittedName>
</protein>